<evidence type="ECO:0000313" key="3">
    <source>
        <dbReference type="EMBL" id="WXB15507.1"/>
    </source>
</evidence>
<dbReference type="RefSeq" id="WP_394825136.1">
    <property type="nucleotide sequence ID" value="NZ_CP089984.1"/>
</dbReference>
<proteinExistence type="predicted"/>
<reference evidence="3 4" key="1">
    <citation type="submission" date="2021-12" db="EMBL/GenBank/DDBJ databases">
        <title>Discovery of the Pendulisporaceae a myxobacterial family with distinct sporulation behavior and unique specialized metabolism.</title>
        <authorList>
            <person name="Garcia R."/>
            <person name="Popoff A."/>
            <person name="Bader C.D."/>
            <person name="Loehr J."/>
            <person name="Walesch S."/>
            <person name="Walt C."/>
            <person name="Boldt J."/>
            <person name="Bunk B."/>
            <person name="Haeckl F.J.F.P.J."/>
            <person name="Gunesch A.P."/>
            <person name="Birkelbach J."/>
            <person name="Nuebel U."/>
            <person name="Pietschmann T."/>
            <person name="Bach T."/>
            <person name="Mueller R."/>
        </authorList>
    </citation>
    <scope>NUCLEOTIDE SEQUENCE [LARGE SCALE GENOMIC DNA]</scope>
    <source>
        <strain evidence="3 4">MSr11954</strain>
    </source>
</reference>
<feature type="domain" description="DUF2089" evidence="2">
    <location>
        <begin position="17"/>
        <end position="43"/>
    </location>
</feature>
<dbReference type="InterPro" id="IPR053957">
    <property type="entry name" value="DUF2089_Zn_ribbon"/>
</dbReference>
<evidence type="ECO:0000259" key="2">
    <source>
        <dbReference type="Pfam" id="PF22747"/>
    </source>
</evidence>
<name>A0ABZ2M289_9BACT</name>
<feature type="domain" description="DUF2089" evidence="1">
    <location>
        <begin position="50"/>
        <end position="95"/>
    </location>
</feature>
<dbReference type="InterPro" id="IPR018658">
    <property type="entry name" value="DUF2089"/>
</dbReference>
<keyword evidence="4" id="KW-1185">Reference proteome</keyword>
<sequence>MAESHFLKVSRPAPTTCPVCSSPLRISRLDCESCKTAIEGNFDGGRLGRLSREQRAFVEVFLECRGKIKDTEQRLGISYPTVVSRLDHVVQAMGAPHDVEALPAAARIDAILAALSRGEITPAEAAVQLKAMRERT</sequence>
<dbReference type="Proteomes" id="UP001370348">
    <property type="component" value="Chromosome"/>
</dbReference>
<dbReference type="EMBL" id="CP089984">
    <property type="protein sequence ID" value="WXB15507.1"/>
    <property type="molecule type" value="Genomic_DNA"/>
</dbReference>
<evidence type="ECO:0000313" key="4">
    <source>
        <dbReference type="Proteomes" id="UP001370348"/>
    </source>
</evidence>
<protein>
    <submittedName>
        <fullName evidence="3">DUF2089 domain-containing protein</fullName>
    </submittedName>
</protein>
<organism evidence="3 4">
    <name type="scientific">Pendulispora albinea</name>
    <dbReference type="NCBI Taxonomy" id="2741071"/>
    <lineage>
        <taxon>Bacteria</taxon>
        <taxon>Pseudomonadati</taxon>
        <taxon>Myxococcota</taxon>
        <taxon>Myxococcia</taxon>
        <taxon>Myxococcales</taxon>
        <taxon>Sorangiineae</taxon>
        <taxon>Pendulisporaceae</taxon>
        <taxon>Pendulispora</taxon>
    </lineage>
</organism>
<dbReference type="Pfam" id="PF09862">
    <property type="entry name" value="DUF2089"/>
    <property type="match status" value="1"/>
</dbReference>
<gene>
    <name evidence="3" type="ORF">LZC94_47760</name>
</gene>
<dbReference type="Pfam" id="PF22747">
    <property type="entry name" value="Zn_ribbon_DUF2089"/>
    <property type="match status" value="1"/>
</dbReference>
<accession>A0ABZ2M289</accession>
<evidence type="ECO:0000259" key="1">
    <source>
        <dbReference type="Pfam" id="PF09862"/>
    </source>
</evidence>